<evidence type="ECO:0000313" key="3">
    <source>
        <dbReference type="Proteomes" id="UP000220922"/>
    </source>
</evidence>
<organism evidence="2 3">
    <name type="scientific">Candidatus Chloroploca asiatica</name>
    <dbReference type="NCBI Taxonomy" id="1506545"/>
    <lineage>
        <taxon>Bacteria</taxon>
        <taxon>Bacillati</taxon>
        <taxon>Chloroflexota</taxon>
        <taxon>Chloroflexia</taxon>
        <taxon>Chloroflexales</taxon>
        <taxon>Chloroflexineae</taxon>
        <taxon>Oscillochloridaceae</taxon>
        <taxon>Candidatus Chloroploca</taxon>
    </lineage>
</organism>
<evidence type="ECO:0008006" key="4">
    <source>
        <dbReference type="Google" id="ProtNLM"/>
    </source>
</evidence>
<keyword evidence="1" id="KW-0732">Signal</keyword>
<feature type="chain" id="PRO_5013601616" description="DUF11 domain-containing protein" evidence="1">
    <location>
        <begin position="35"/>
        <end position="443"/>
    </location>
</feature>
<comment type="caution">
    <text evidence="2">The sequence shown here is derived from an EMBL/GenBank/DDBJ whole genome shotgun (WGS) entry which is preliminary data.</text>
</comment>
<dbReference type="RefSeq" id="WP_097650528.1">
    <property type="nucleotide sequence ID" value="NZ_LYXE01000015.1"/>
</dbReference>
<feature type="signal peptide" evidence="1">
    <location>
        <begin position="1"/>
        <end position="34"/>
    </location>
</feature>
<dbReference type="Proteomes" id="UP000220922">
    <property type="component" value="Unassembled WGS sequence"/>
</dbReference>
<accession>A0A2H3LEB4</accession>
<evidence type="ECO:0000313" key="2">
    <source>
        <dbReference type="EMBL" id="PDW01046.1"/>
    </source>
</evidence>
<reference evidence="2 3" key="1">
    <citation type="submission" date="2016-05" db="EMBL/GenBank/DDBJ databases">
        <authorList>
            <person name="Lavstsen T."/>
            <person name="Jespersen J.S."/>
        </authorList>
    </citation>
    <scope>NUCLEOTIDE SEQUENCE [LARGE SCALE GENOMIC DNA]</scope>
    <source>
        <strain evidence="2 3">B7-9</strain>
    </source>
</reference>
<gene>
    <name evidence="2" type="ORF">A9Q02_07765</name>
</gene>
<proteinExistence type="predicted"/>
<dbReference type="EMBL" id="LYXE01000015">
    <property type="protein sequence ID" value="PDW01046.1"/>
    <property type="molecule type" value="Genomic_DNA"/>
</dbReference>
<keyword evidence="3" id="KW-1185">Reference proteome</keyword>
<evidence type="ECO:0000256" key="1">
    <source>
        <dbReference type="SAM" id="SignalP"/>
    </source>
</evidence>
<protein>
    <recommendedName>
        <fullName evidence="4">DUF11 domain-containing protein</fullName>
    </recommendedName>
</protein>
<sequence length="443" mass="47256">MRNQRNYFLRPVLVAFMTLFALSLAFPSPMPVQASAPRCTDGYALWASNQRGDNIIEMSGSENRINGKTRSNADLRISGSKNQLTEAVEYGTLFQDGGDANRYPTPQRVAVSQPPVSYAISAYRPGGSAAQAAQADGRYQVINGDLDVSDPTTLNGLYYVTGDAKLSASAIRGTFTIVAEGSLDVSGSELQATAYADGLLFFANKQAQGASVIKLAGSESTLRGVIYGPGGTVELSGSKNNVIGMILGDALKLNGSQLIVSFAEPYCPGNPGTPPIVDPNPASIKLADNDISHLVSVINNVTFVTIQFRVANTGQGRADDVRLIIDRVRDDDDDDFVFDNFTVLQGSGVLQERSDDQLVASLGQGGTLPANSSVLVSATYRLRANMQDNHASNQLTFKLATRVLFSDTMGARATTIPLTLLPVATSNLAEPSSRVYLPFVIRR</sequence>
<dbReference type="OrthoDB" id="9883974at2"/>
<name>A0A2H3LEB4_9CHLR</name>
<dbReference type="AlphaFoldDB" id="A0A2H3LEB4"/>